<feature type="signal peptide" evidence="9">
    <location>
        <begin position="1"/>
        <end position="18"/>
    </location>
</feature>
<organism evidence="11 12">
    <name type="scientific">Python bivittatus</name>
    <name type="common">Burmese python</name>
    <name type="synonym">Python molurus bivittatus</name>
    <dbReference type="NCBI Taxonomy" id="176946"/>
    <lineage>
        <taxon>Eukaryota</taxon>
        <taxon>Metazoa</taxon>
        <taxon>Chordata</taxon>
        <taxon>Craniata</taxon>
        <taxon>Vertebrata</taxon>
        <taxon>Euteleostomi</taxon>
        <taxon>Lepidosauria</taxon>
        <taxon>Squamata</taxon>
        <taxon>Bifurcata</taxon>
        <taxon>Unidentata</taxon>
        <taxon>Episquamata</taxon>
        <taxon>Toxicofera</taxon>
        <taxon>Serpentes</taxon>
        <taxon>Henophidia</taxon>
        <taxon>Pythonidae</taxon>
        <taxon>Python</taxon>
    </lineage>
</organism>
<keyword evidence="12" id="KW-0675">Receptor</keyword>
<dbReference type="CDD" id="cd10575">
    <property type="entry name" value="TNFRSF6B"/>
    <property type="match status" value="1"/>
</dbReference>
<dbReference type="Gene3D" id="2.10.50.10">
    <property type="entry name" value="Tumor Necrosis Factor Receptor, subunit A, domain 2"/>
    <property type="match status" value="3"/>
</dbReference>
<sequence length="287" mass="32948">MNWCVIWSVLLWITVTYASKPTYKWKDRKTNEKLLCEKCPPGTRVAQHCTKDMPTVCKPCSDQYYTQYWNYLEKCLYCNVFCNTMEVEVVACNRTHNRVCQCKPGYHSEWFFCTEHSKCPAGSGVVQPGNPQEDTTCRPCSEGTFSSKHSNKDDCQPHQNCSEQGLQVNVPGNRFHDTLCTTCQDGKGLEEGSGSGDCQEAAIDFVPFHLKSVRRLRRLHRKLGKNPAGRDKQKTREELQVDLHTHLIQLKNVHGKEQVWEMLQGALEKMKLQNILETIQKQFLVGL</sequence>
<dbReference type="OrthoDB" id="9990004at2759"/>
<proteinExistence type="predicted"/>
<evidence type="ECO:0000256" key="3">
    <source>
        <dbReference type="ARBA" id="ARBA00022703"/>
    </source>
</evidence>
<gene>
    <name evidence="12" type="primary">TNFRSF6B</name>
</gene>
<dbReference type="PANTHER" id="PTHR23097">
    <property type="entry name" value="TUMOR NECROSIS FACTOR RECEPTOR SUPERFAMILY MEMBER"/>
    <property type="match status" value="1"/>
</dbReference>
<comment type="subcellular location">
    <subcellularLocation>
        <location evidence="1">Secreted</location>
    </subcellularLocation>
</comment>
<protein>
    <submittedName>
        <fullName evidence="12">Tumor necrosis factor receptor superfamily member 6B</fullName>
    </submittedName>
</protein>
<evidence type="ECO:0000256" key="4">
    <source>
        <dbReference type="ARBA" id="ARBA00022729"/>
    </source>
</evidence>
<dbReference type="GO" id="GO:0006915">
    <property type="term" value="P:apoptotic process"/>
    <property type="evidence" value="ECO:0007669"/>
    <property type="project" value="UniProtKB-KW"/>
</dbReference>
<dbReference type="AlphaFoldDB" id="A0A9F2RF51"/>
<dbReference type="RefSeq" id="XP_007444868.1">
    <property type="nucleotide sequence ID" value="XM_007444806.3"/>
</dbReference>
<evidence type="ECO:0000313" key="12">
    <source>
        <dbReference type="RefSeq" id="XP_007444868.1"/>
    </source>
</evidence>
<dbReference type="PROSITE" id="PS50050">
    <property type="entry name" value="TNFR_NGFR_2"/>
    <property type="match status" value="1"/>
</dbReference>
<evidence type="ECO:0000256" key="7">
    <source>
        <dbReference type="ARBA" id="ARBA00023180"/>
    </source>
</evidence>
<evidence type="ECO:0000256" key="9">
    <source>
        <dbReference type="SAM" id="SignalP"/>
    </source>
</evidence>
<evidence type="ECO:0000256" key="8">
    <source>
        <dbReference type="PROSITE-ProRule" id="PRU00206"/>
    </source>
</evidence>
<keyword evidence="7" id="KW-0325">Glycoprotein</keyword>
<keyword evidence="3" id="KW-0053">Apoptosis</keyword>
<dbReference type="PANTHER" id="PTHR23097:SF116">
    <property type="entry name" value="TUMOR NECROSIS FACTOR RECEPTOR SUPERFAMILY MEMBER 6B"/>
    <property type="match status" value="1"/>
</dbReference>
<dbReference type="InterPro" id="IPR034023">
    <property type="entry name" value="TNFRSF6B_N"/>
</dbReference>
<dbReference type="SMART" id="SM00208">
    <property type="entry name" value="TNFR"/>
    <property type="match status" value="4"/>
</dbReference>
<dbReference type="CTD" id="8771"/>
<name>A0A9F2RF51_PYTBI</name>
<keyword evidence="2" id="KW-0964">Secreted</keyword>
<evidence type="ECO:0000256" key="6">
    <source>
        <dbReference type="ARBA" id="ARBA00023157"/>
    </source>
</evidence>
<keyword evidence="4 9" id="KW-0732">Signal</keyword>
<feature type="disulfide bond" evidence="8">
    <location>
        <begin position="82"/>
        <end position="100"/>
    </location>
</feature>
<reference evidence="12" key="1">
    <citation type="submission" date="2025-08" db="UniProtKB">
        <authorList>
            <consortium name="RefSeq"/>
        </authorList>
    </citation>
    <scope>IDENTIFICATION</scope>
    <source>
        <tissue evidence="12">Liver</tissue>
    </source>
</reference>
<evidence type="ECO:0000256" key="2">
    <source>
        <dbReference type="ARBA" id="ARBA00022525"/>
    </source>
</evidence>
<dbReference type="InterPro" id="IPR052459">
    <property type="entry name" value="TNFRSF_decoy_receptor"/>
</dbReference>
<dbReference type="Proteomes" id="UP000695026">
    <property type="component" value="Unplaced"/>
</dbReference>
<keyword evidence="5" id="KW-0677">Repeat</keyword>
<feature type="chain" id="PRO_5039937894" evidence="9">
    <location>
        <begin position="19"/>
        <end position="287"/>
    </location>
</feature>
<dbReference type="SUPFAM" id="SSF57586">
    <property type="entry name" value="TNF receptor-like"/>
    <property type="match status" value="2"/>
</dbReference>
<evidence type="ECO:0000256" key="5">
    <source>
        <dbReference type="ARBA" id="ARBA00022737"/>
    </source>
</evidence>
<evidence type="ECO:0000259" key="10">
    <source>
        <dbReference type="PROSITE" id="PS50050"/>
    </source>
</evidence>
<dbReference type="GO" id="GO:0005576">
    <property type="term" value="C:extracellular region"/>
    <property type="evidence" value="ECO:0007669"/>
    <property type="project" value="UniProtKB-SubCell"/>
</dbReference>
<feature type="domain" description="TNFR-Cys" evidence="10">
    <location>
        <begin position="59"/>
        <end position="100"/>
    </location>
</feature>
<comment type="caution">
    <text evidence="8">Lacks conserved residue(s) required for the propagation of feature annotation.</text>
</comment>
<feature type="disulfide bond" evidence="8">
    <location>
        <begin position="60"/>
        <end position="75"/>
    </location>
</feature>
<accession>A0A9F2RF51</accession>
<keyword evidence="11" id="KW-1185">Reference proteome</keyword>
<feature type="repeat" description="TNFR-Cys" evidence="8">
    <location>
        <begin position="59"/>
        <end position="100"/>
    </location>
</feature>
<evidence type="ECO:0000313" key="11">
    <source>
        <dbReference type="Proteomes" id="UP000695026"/>
    </source>
</evidence>
<evidence type="ECO:0000256" key="1">
    <source>
        <dbReference type="ARBA" id="ARBA00004613"/>
    </source>
</evidence>
<keyword evidence="6 8" id="KW-1015">Disulfide bond</keyword>
<dbReference type="GeneID" id="103048668"/>
<dbReference type="Pfam" id="PF00020">
    <property type="entry name" value="TNFR_c6"/>
    <property type="match status" value="4"/>
</dbReference>
<dbReference type="KEGG" id="pbi:103048668"/>
<dbReference type="OMA" id="PCQPHQD"/>
<dbReference type="InterPro" id="IPR001368">
    <property type="entry name" value="TNFR/NGFR_Cys_rich_reg"/>
</dbReference>